<gene>
    <name evidence="1" type="ORF">G2W53_030827</name>
</gene>
<evidence type="ECO:0000313" key="1">
    <source>
        <dbReference type="EMBL" id="KAF7816858.1"/>
    </source>
</evidence>
<proteinExistence type="predicted"/>
<keyword evidence="2" id="KW-1185">Reference proteome</keyword>
<reference evidence="1" key="1">
    <citation type="submission" date="2020-09" db="EMBL/GenBank/DDBJ databases">
        <title>Genome-Enabled Discovery of Anthraquinone Biosynthesis in Senna tora.</title>
        <authorList>
            <person name="Kang S.-H."/>
            <person name="Pandey R.P."/>
            <person name="Lee C.-M."/>
            <person name="Sim J.-S."/>
            <person name="Jeong J.-T."/>
            <person name="Choi B.-S."/>
            <person name="Jung M."/>
            <person name="Ginzburg D."/>
            <person name="Zhao K."/>
            <person name="Won S.Y."/>
            <person name="Oh T.-J."/>
            <person name="Yu Y."/>
            <person name="Kim N.-H."/>
            <person name="Lee O.R."/>
            <person name="Lee T.-H."/>
            <person name="Bashyal P."/>
            <person name="Kim T.-S."/>
            <person name="Lee W.-H."/>
            <person name="Kawkins C."/>
            <person name="Kim C.-K."/>
            <person name="Kim J.S."/>
            <person name="Ahn B.O."/>
            <person name="Rhee S.Y."/>
            <person name="Sohng J.K."/>
        </authorList>
    </citation>
    <scope>NUCLEOTIDE SEQUENCE</scope>
    <source>
        <tissue evidence="1">Leaf</tissue>
    </source>
</reference>
<comment type="caution">
    <text evidence="1">The sequence shown here is derived from an EMBL/GenBank/DDBJ whole genome shotgun (WGS) entry which is preliminary data.</text>
</comment>
<protein>
    <submittedName>
        <fullName evidence="1">Uncharacterized protein</fullName>
    </submittedName>
</protein>
<organism evidence="1 2">
    <name type="scientific">Senna tora</name>
    <dbReference type="NCBI Taxonomy" id="362788"/>
    <lineage>
        <taxon>Eukaryota</taxon>
        <taxon>Viridiplantae</taxon>
        <taxon>Streptophyta</taxon>
        <taxon>Embryophyta</taxon>
        <taxon>Tracheophyta</taxon>
        <taxon>Spermatophyta</taxon>
        <taxon>Magnoliopsida</taxon>
        <taxon>eudicotyledons</taxon>
        <taxon>Gunneridae</taxon>
        <taxon>Pentapetalae</taxon>
        <taxon>rosids</taxon>
        <taxon>fabids</taxon>
        <taxon>Fabales</taxon>
        <taxon>Fabaceae</taxon>
        <taxon>Caesalpinioideae</taxon>
        <taxon>Cassia clade</taxon>
        <taxon>Senna</taxon>
    </lineage>
</organism>
<dbReference type="AlphaFoldDB" id="A0A834WDB7"/>
<evidence type="ECO:0000313" key="2">
    <source>
        <dbReference type="Proteomes" id="UP000634136"/>
    </source>
</evidence>
<name>A0A834WDB7_9FABA</name>
<sequence>MVTLRLRTEKQPHNEIDKALGFKLKRPHPALPHHLDPFHLIAAHVACSGLDGFLPSDDVEHMPYPLPPPQQDMLQFSRDTSDTVFFSHDATPFPSNFIDMNESVKFKLVSVQCHYRFPLIQRQ</sequence>
<dbReference type="Proteomes" id="UP000634136">
    <property type="component" value="Unassembled WGS sequence"/>
</dbReference>
<accession>A0A834WDB7</accession>
<dbReference type="EMBL" id="JAAIUW010000009">
    <property type="protein sequence ID" value="KAF7816858.1"/>
    <property type="molecule type" value="Genomic_DNA"/>
</dbReference>